<evidence type="ECO:0000259" key="1">
    <source>
        <dbReference type="Pfam" id="PF24868"/>
    </source>
</evidence>
<protein>
    <recommendedName>
        <fullName evidence="1">YABBY N-terminal domain-containing protein</fullName>
    </recommendedName>
</protein>
<feature type="domain" description="YABBY N-terminal" evidence="1">
    <location>
        <begin position="23"/>
        <end position="72"/>
    </location>
</feature>
<dbReference type="GO" id="GO:0009944">
    <property type="term" value="P:polarity specification of adaxial/abaxial axis"/>
    <property type="evidence" value="ECO:0007669"/>
    <property type="project" value="TreeGrafter"/>
</dbReference>
<dbReference type="Pfam" id="PF24868">
    <property type="entry name" value="YABBY_N"/>
    <property type="match status" value="1"/>
</dbReference>
<keyword evidence="3" id="KW-1185">Reference proteome</keyword>
<dbReference type="InterPro" id="IPR056776">
    <property type="entry name" value="YABBY_N"/>
</dbReference>
<proteinExistence type="predicted"/>
<dbReference type="GO" id="GO:2000024">
    <property type="term" value="P:regulation of leaf development"/>
    <property type="evidence" value="ECO:0007669"/>
    <property type="project" value="TreeGrafter"/>
</dbReference>
<dbReference type="GO" id="GO:0010154">
    <property type="term" value="P:fruit development"/>
    <property type="evidence" value="ECO:0007669"/>
    <property type="project" value="TreeGrafter"/>
</dbReference>
<dbReference type="GO" id="GO:0005634">
    <property type="term" value="C:nucleus"/>
    <property type="evidence" value="ECO:0007669"/>
    <property type="project" value="TreeGrafter"/>
</dbReference>
<organism evidence="2 3">
    <name type="scientific">Ambrosia artemisiifolia</name>
    <name type="common">Common ragweed</name>
    <dbReference type="NCBI Taxonomy" id="4212"/>
    <lineage>
        <taxon>Eukaryota</taxon>
        <taxon>Viridiplantae</taxon>
        <taxon>Streptophyta</taxon>
        <taxon>Embryophyta</taxon>
        <taxon>Tracheophyta</taxon>
        <taxon>Spermatophyta</taxon>
        <taxon>Magnoliopsida</taxon>
        <taxon>eudicotyledons</taxon>
        <taxon>Gunneridae</taxon>
        <taxon>Pentapetalae</taxon>
        <taxon>asterids</taxon>
        <taxon>campanulids</taxon>
        <taxon>Asterales</taxon>
        <taxon>Asteraceae</taxon>
        <taxon>Asteroideae</taxon>
        <taxon>Heliantheae alliance</taxon>
        <taxon>Heliantheae</taxon>
        <taxon>Ambrosia</taxon>
    </lineage>
</organism>
<dbReference type="Proteomes" id="UP001206925">
    <property type="component" value="Unassembled WGS sequence"/>
</dbReference>
<gene>
    <name evidence="2" type="ORF">M8C21_004373</name>
</gene>
<dbReference type="PANTHER" id="PTHR31675:SF33">
    <property type="entry name" value="YABBY PROTEIN-RELATED"/>
    <property type="match status" value="1"/>
</dbReference>
<dbReference type="AlphaFoldDB" id="A0AAD5GAC1"/>
<accession>A0AAD5GAC1</accession>
<dbReference type="EMBL" id="JAMZMK010009706">
    <property type="protein sequence ID" value="KAI7734517.1"/>
    <property type="molecule type" value="Genomic_DNA"/>
</dbReference>
<name>A0AAD5GAC1_AMBAR</name>
<sequence length="120" mass="13273">MSVDLSTTTLPLPPLPPLPSPHSADQLCYVHCSRCDTILAVSVPCTSLFKTVTVRCGHCSYLLPITMCGFTLPPPTVIGQFQFGQSSNFFSPTTYGHQIFRIMFLSHPMEDYSVIFQSLL</sequence>
<comment type="caution">
    <text evidence="2">The sequence shown here is derived from an EMBL/GenBank/DDBJ whole genome shotgun (WGS) entry which is preliminary data.</text>
</comment>
<evidence type="ECO:0000313" key="2">
    <source>
        <dbReference type="EMBL" id="KAI7734517.1"/>
    </source>
</evidence>
<dbReference type="GO" id="GO:1902183">
    <property type="term" value="P:regulation of shoot apical meristem development"/>
    <property type="evidence" value="ECO:0007669"/>
    <property type="project" value="TreeGrafter"/>
</dbReference>
<dbReference type="GO" id="GO:0010158">
    <property type="term" value="P:abaxial cell fate specification"/>
    <property type="evidence" value="ECO:0007669"/>
    <property type="project" value="TreeGrafter"/>
</dbReference>
<evidence type="ECO:0000313" key="3">
    <source>
        <dbReference type="Proteomes" id="UP001206925"/>
    </source>
</evidence>
<dbReference type="PANTHER" id="PTHR31675">
    <property type="entry name" value="PROTEIN YABBY 6-RELATED"/>
    <property type="match status" value="1"/>
</dbReference>
<dbReference type="InterPro" id="IPR006780">
    <property type="entry name" value="YABBY"/>
</dbReference>
<reference evidence="2" key="1">
    <citation type="submission" date="2022-06" db="EMBL/GenBank/DDBJ databases">
        <title>Uncovering the hologenomic basis of an extraordinary plant invasion.</title>
        <authorList>
            <person name="Bieker V.C."/>
            <person name="Martin M.D."/>
            <person name="Gilbert T."/>
            <person name="Hodgins K."/>
            <person name="Battlay P."/>
            <person name="Petersen B."/>
            <person name="Wilson J."/>
        </authorList>
    </citation>
    <scope>NUCLEOTIDE SEQUENCE</scope>
    <source>
        <strain evidence="2">AA19_3_7</strain>
        <tissue evidence="2">Leaf</tissue>
    </source>
</reference>